<evidence type="ECO:0000256" key="1">
    <source>
        <dbReference type="SAM" id="Phobius"/>
    </source>
</evidence>
<gene>
    <name evidence="2" type="ORF">OXX778_LOCUS3466</name>
</gene>
<accession>A0A813NTF6</accession>
<keyword evidence="1" id="KW-0472">Membrane</keyword>
<evidence type="ECO:0000313" key="3">
    <source>
        <dbReference type="Proteomes" id="UP000663879"/>
    </source>
</evidence>
<protein>
    <submittedName>
        <fullName evidence="2">Uncharacterized protein</fullName>
    </submittedName>
</protein>
<evidence type="ECO:0000313" key="2">
    <source>
        <dbReference type="EMBL" id="CAF0742451.1"/>
    </source>
</evidence>
<dbReference type="Proteomes" id="UP000663879">
    <property type="component" value="Unassembled WGS sequence"/>
</dbReference>
<feature type="transmembrane region" description="Helical" evidence="1">
    <location>
        <begin position="160"/>
        <end position="182"/>
    </location>
</feature>
<comment type="caution">
    <text evidence="2">The sequence shown here is derived from an EMBL/GenBank/DDBJ whole genome shotgun (WGS) entry which is preliminary data.</text>
</comment>
<organism evidence="2 3">
    <name type="scientific">Brachionus calyciflorus</name>
    <dbReference type="NCBI Taxonomy" id="104777"/>
    <lineage>
        <taxon>Eukaryota</taxon>
        <taxon>Metazoa</taxon>
        <taxon>Spiralia</taxon>
        <taxon>Gnathifera</taxon>
        <taxon>Rotifera</taxon>
        <taxon>Eurotatoria</taxon>
        <taxon>Monogononta</taxon>
        <taxon>Pseudotrocha</taxon>
        <taxon>Ploima</taxon>
        <taxon>Brachionidae</taxon>
        <taxon>Brachionus</taxon>
    </lineage>
</organism>
<dbReference type="EMBL" id="CAJNOC010000307">
    <property type="protein sequence ID" value="CAF0742451.1"/>
    <property type="molecule type" value="Genomic_DNA"/>
</dbReference>
<name>A0A813NTF6_9BILA</name>
<sequence length="330" mass="37415">MRNLKFRLNYIIYCYLIISCRIGDFVLLSQSVTSTKNANYYRTQVICSCLMSEMEEFQNLSCPTPYKLDILHGFLFDSGEIDGVSSNCTSNIQNVKVIKTITNDLQQFCSTNSQCHITKSFLINSKGDYTKIDCLSTSIIWTCVASISKSTSNSSYNFTYFFYIITLIFSSSCIIVGSLFIIRRFILLRRRKNQMRARQNQLPNTNGTGSGNDNNIWTTSSFGPPSYENIYDSSLPIVNSIPPPYEIVKNKKEAEIISARSDDTSNNPPGREINEHLMSATIDERNSNNSVNIQYRNRSEPSSVFVKRISQLDLLNINANSNSENKNYSA</sequence>
<keyword evidence="1" id="KW-0812">Transmembrane</keyword>
<keyword evidence="1" id="KW-1133">Transmembrane helix</keyword>
<reference evidence="2" key="1">
    <citation type="submission" date="2021-02" db="EMBL/GenBank/DDBJ databases">
        <authorList>
            <person name="Nowell W R."/>
        </authorList>
    </citation>
    <scope>NUCLEOTIDE SEQUENCE</scope>
    <source>
        <strain evidence="2">Ploen Becks lab</strain>
    </source>
</reference>
<dbReference type="PROSITE" id="PS51257">
    <property type="entry name" value="PROKAR_LIPOPROTEIN"/>
    <property type="match status" value="1"/>
</dbReference>
<proteinExistence type="predicted"/>
<keyword evidence="3" id="KW-1185">Reference proteome</keyword>
<dbReference type="AlphaFoldDB" id="A0A813NTF6"/>